<comment type="subcellular location">
    <subcellularLocation>
        <location evidence="1">Nucleus</location>
    </subcellularLocation>
</comment>
<dbReference type="GO" id="GO:0017056">
    <property type="term" value="F:structural constituent of nuclear pore"/>
    <property type="evidence" value="ECO:0007669"/>
    <property type="project" value="InterPro"/>
</dbReference>
<dbReference type="Pfam" id="PF08801">
    <property type="entry name" value="Nucleoporin_N"/>
    <property type="match status" value="1"/>
</dbReference>
<reference evidence="8 9" key="1">
    <citation type="submission" date="2023-11" db="EMBL/GenBank/DDBJ databases">
        <title>Halocaridina rubra genome assembly.</title>
        <authorList>
            <person name="Smith C."/>
        </authorList>
    </citation>
    <scope>NUCLEOTIDE SEQUENCE [LARGE SCALE GENOMIC DNA]</scope>
    <source>
        <strain evidence="8">EP-1</strain>
        <tissue evidence="8">Whole</tissue>
    </source>
</reference>
<dbReference type="EMBL" id="JAXCGZ010015750">
    <property type="protein sequence ID" value="KAK7069853.1"/>
    <property type="molecule type" value="Genomic_DNA"/>
</dbReference>
<evidence type="ECO:0000256" key="3">
    <source>
        <dbReference type="ARBA" id="ARBA00022448"/>
    </source>
</evidence>
<dbReference type="InterPro" id="IPR007187">
    <property type="entry name" value="Nucleoporin_Nup133/Nup155_C"/>
</dbReference>
<feature type="region of interest" description="Disordered" evidence="5">
    <location>
        <begin position="914"/>
        <end position="941"/>
    </location>
</feature>
<evidence type="ECO:0000313" key="9">
    <source>
        <dbReference type="Proteomes" id="UP001381693"/>
    </source>
</evidence>
<dbReference type="InterPro" id="IPR042533">
    <property type="entry name" value="Nucleoporin_Nup155_C_1"/>
</dbReference>
<evidence type="ECO:0000256" key="1">
    <source>
        <dbReference type="ARBA" id="ARBA00004123"/>
    </source>
</evidence>
<dbReference type="Gene3D" id="1.25.40.440">
    <property type="entry name" value="Nucleoporin, helical domain, central subdomain"/>
    <property type="match status" value="1"/>
</dbReference>
<proteinExistence type="inferred from homology"/>
<keyword evidence="9" id="KW-1185">Reference proteome</keyword>
<keyword evidence="3" id="KW-0813">Transport</keyword>
<sequence>MQQNALSMTLGMAAEGGGGEGAIQDMDVAGRMVDKHLHYDSSFPSLVDMLRITPQTLPTVSGLSESDYPSSGDARTARHLHTTRKVPLPSELMHHFQHMQCNCMMGLFPEINRAWLTIDSDIYVWIYEDGSDLAYFDGLHETVLSVGLVKPKKGVFKSYIEYLLCLTTMSEILLLGVSFSQSTEGTTGMHLLPEPLFSVPADGSYILTITGTDDGRVFMGAKDGCLYELVYQAEDGWFTRKCQKVNHSRSTLSYVLPFLAFSEDDPISQVEVDDTRHILYTLSDKGTITVYDLDAEGKTTSKVISVPHNNIMNAALQAAKTVDKSNFKGVVSICPISANESPHIHLVVFTGTGVRLYYTTINPAGGPNQRPSQLFLLHVRLPPGFAANATVYRPTKVHKALYSHGTGVLCSNESNETDTVWTMSSDQYPYHPTLAESQSTLAVDGYIWALADVTPQLWCLSLNPPTALGTRPPLLVTQHQHAPRQLVLLSANGAHILTFQRPVDQLRQLLEEANGAESAIIKDFFSSMTPTQACATALILATEPNNQNAQVAEWATRALFLYGASVPPSAQVTTPSVFPPQTPSIYNFQPVQVSTPLAGQNQTAGTFHDSQYSPLHNALYLYFARILRPAWGTPVAKEVMIENKPALMSTFNAEEVGFLANHIELLAKFLLTNQGGTAVHPLNTSNTSLNINVTRYAGDGSERTSLLALRSLLGQTLEVLRLLTLLTTHNFSTITSAIQKEVREQLRSMSLRDLILAGRDVCRALIMALLDRYHGDNASADAISERLRDICPGLYRIEDAKLAKANEIILAAKASTNKIEKENGFKEAVGLCKQIGHHVNVSGISNLLASGGTYESVVDLCLSVAGQRDPTGIAFHYYKNNEPAEDHQGYLAFTSRMECYRVIIDHLNQLVGAGVPPPSSPSVPSHPGPPTPPPSTLPTTDATQYANQMMNLIVSSNDELANVTLYQWLVDTNRTDCLLSLTSAYLENFLTRSNGQAPLHQLLWRYYERNKDYFKAAKTLLLLAEQIGETPVNVRVEYLSRAIMCLSSCEMNTASSFSDFMLHLEEKKSVARVQLMVLDALHSDGASQDAIAQLNSSLMTLTTLYEKFAEPWDLWECKLSIVHCAGHSEPQLVQFIWTKIIETELERSKSAPLETRIDILASKIKTLARIYSTNPNYFPLEHIIKECEVKSVRLKTKKPWIVIALQGCGILISKLIYIYHKLYRSGDTVWEVERSPYHLLGVSAHLISMLTENPGAVQPNQKRALREQCLDYVAEYITELGASADPTSASIYSHLKTCQAQLERFA</sequence>
<evidence type="ECO:0000256" key="2">
    <source>
        <dbReference type="ARBA" id="ARBA00007373"/>
    </source>
</evidence>
<dbReference type="Gene3D" id="1.25.40.450">
    <property type="entry name" value="Nucleoporin, helical domain, N-terminal subdomain"/>
    <property type="match status" value="1"/>
</dbReference>
<evidence type="ECO:0000259" key="6">
    <source>
        <dbReference type="Pfam" id="PF03177"/>
    </source>
</evidence>
<organism evidence="8 9">
    <name type="scientific">Halocaridina rubra</name>
    <name type="common">Hawaiian red shrimp</name>
    <dbReference type="NCBI Taxonomy" id="373956"/>
    <lineage>
        <taxon>Eukaryota</taxon>
        <taxon>Metazoa</taxon>
        <taxon>Ecdysozoa</taxon>
        <taxon>Arthropoda</taxon>
        <taxon>Crustacea</taxon>
        <taxon>Multicrustacea</taxon>
        <taxon>Malacostraca</taxon>
        <taxon>Eumalacostraca</taxon>
        <taxon>Eucarida</taxon>
        <taxon>Decapoda</taxon>
        <taxon>Pleocyemata</taxon>
        <taxon>Caridea</taxon>
        <taxon>Atyoidea</taxon>
        <taxon>Atyidae</taxon>
        <taxon>Halocaridina</taxon>
    </lineage>
</organism>
<evidence type="ECO:0008006" key="10">
    <source>
        <dbReference type="Google" id="ProtNLM"/>
    </source>
</evidence>
<dbReference type="GO" id="GO:0036228">
    <property type="term" value="P:protein localization to nuclear inner membrane"/>
    <property type="evidence" value="ECO:0007669"/>
    <property type="project" value="TreeGrafter"/>
</dbReference>
<dbReference type="GO" id="GO:0044611">
    <property type="term" value="C:nuclear pore inner ring"/>
    <property type="evidence" value="ECO:0007669"/>
    <property type="project" value="TreeGrafter"/>
</dbReference>
<protein>
    <recommendedName>
        <fullName evidence="10">Nuclear pore complex protein Nup155</fullName>
    </recommendedName>
</protein>
<feature type="domain" description="Nucleoporin Nup133/Nup155-like N-terminal" evidence="7">
    <location>
        <begin position="81"/>
        <end position="496"/>
    </location>
</feature>
<dbReference type="Gene3D" id="1.20.120.1880">
    <property type="entry name" value="Nucleoporin, helical C-terminal domain"/>
    <property type="match status" value="1"/>
</dbReference>
<dbReference type="InterPro" id="IPR004870">
    <property type="entry name" value="Nucleoporin_Nup155"/>
</dbReference>
<dbReference type="InterPro" id="IPR014908">
    <property type="entry name" value="Nucleoporin_Nup133/Nup155_N"/>
</dbReference>
<evidence type="ECO:0000256" key="4">
    <source>
        <dbReference type="ARBA" id="ARBA00023242"/>
    </source>
</evidence>
<dbReference type="PANTHER" id="PTHR10350">
    <property type="entry name" value="NUCLEAR PORE COMPLEX PROTEIN NUP155"/>
    <property type="match status" value="1"/>
</dbReference>
<evidence type="ECO:0000313" key="8">
    <source>
        <dbReference type="EMBL" id="KAK7069853.1"/>
    </source>
</evidence>
<comment type="similarity">
    <text evidence="2">Belongs to the non-repetitive/WGA-negative nucleoporin family.</text>
</comment>
<dbReference type="Pfam" id="PF03177">
    <property type="entry name" value="Nucleoporin_C"/>
    <property type="match status" value="1"/>
</dbReference>
<keyword evidence="4" id="KW-0539">Nucleus</keyword>
<dbReference type="Gene3D" id="1.20.58.1780">
    <property type="match status" value="1"/>
</dbReference>
<dbReference type="Proteomes" id="UP001381693">
    <property type="component" value="Unassembled WGS sequence"/>
</dbReference>
<dbReference type="InterPro" id="IPR042537">
    <property type="entry name" value="Nucleoporin_Nup155_C_2"/>
</dbReference>
<evidence type="ECO:0000256" key="5">
    <source>
        <dbReference type="SAM" id="MobiDB-lite"/>
    </source>
</evidence>
<dbReference type="PANTHER" id="PTHR10350:SF6">
    <property type="entry name" value="NUCLEAR PORE COMPLEX PROTEIN NUP155"/>
    <property type="match status" value="1"/>
</dbReference>
<name>A0AAN8WW54_HALRR</name>
<dbReference type="GO" id="GO:0006606">
    <property type="term" value="P:protein import into nucleus"/>
    <property type="evidence" value="ECO:0007669"/>
    <property type="project" value="TreeGrafter"/>
</dbReference>
<evidence type="ECO:0000259" key="7">
    <source>
        <dbReference type="Pfam" id="PF08801"/>
    </source>
</evidence>
<comment type="caution">
    <text evidence="8">The sequence shown here is derived from an EMBL/GenBank/DDBJ whole genome shotgun (WGS) entry which is preliminary data.</text>
</comment>
<dbReference type="GO" id="GO:0000972">
    <property type="term" value="P:transcription-dependent tethering of RNA polymerase II gene DNA at nuclear periphery"/>
    <property type="evidence" value="ECO:0007669"/>
    <property type="project" value="TreeGrafter"/>
</dbReference>
<feature type="compositionally biased region" description="Pro residues" evidence="5">
    <location>
        <begin position="915"/>
        <end position="936"/>
    </location>
</feature>
<gene>
    <name evidence="8" type="ORF">SK128_026230</name>
</gene>
<accession>A0AAN8WW54</accession>
<dbReference type="GO" id="GO:0006405">
    <property type="term" value="P:RNA export from nucleus"/>
    <property type="evidence" value="ECO:0007669"/>
    <property type="project" value="TreeGrafter"/>
</dbReference>
<feature type="domain" description="Nucleoporin Nup133/Nup155-like C-terminal" evidence="6">
    <location>
        <begin position="613"/>
        <end position="1281"/>
    </location>
</feature>
<dbReference type="InterPro" id="IPR042538">
    <property type="entry name" value="Nucleoporin_Nup155_C_3"/>
</dbReference>